<dbReference type="Proteomes" id="UP000469943">
    <property type="component" value="Unassembled WGS sequence"/>
</dbReference>
<reference evidence="2 3" key="1">
    <citation type="submission" date="2019-10" db="EMBL/GenBank/DDBJ databases">
        <title>Bifidobacterium from non-human primates.</title>
        <authorList>
            <person name="Modesto M."/>
        </authorList>
    </citation>
    <scope>NUCLEOTIDE SEQUENCE [LARGE SCALE GENOMIC DNA]</scope>
    <source>
        <strain evidence="2 3">TREM</strain>
    </source>
</reference>
<dbReference type="RefSeq" id="WP_152357477.1">
    <property type="nucleotide sequence ID" value="NZ_WBSM01000001.1"/>
</dbReference>
<organism evidence="1 4">
    <name type="scientific">Bifidobacterium ramosum</name>
    <dbReference type="NCBI Taxonomy" id="1798158"/>
    <lineage>
        <taxon>Bacteria</taxon>
        <taxon>Bacillati</taxon>
        <taxon>Actinomycetota</taxon>
        <taxon>Actinomycetes</taxon>
        <taxon>Bifidobacteriales</taxon>
        <taxon>Bifidobacteriaceae</taxon>
        <taxon>Bifidobacterium</taxon>
    </lineage>
</organism>
<dbReference type="Proteomes" id="UP000482084">
    <property type="component" value="Unassembled WGS sequence"/>
</dbReference>
<dbReference type="AlphaFoldDB" id="A0A6L4X305"/>
<evidence type="ECO:0000313" key="3">
    <source>
        <dbReference type="Proteomes" id="UP000469943"/>
    </source>
</evidence>
<accession>A0A6L4X305</accession>
<reference evidence="1 4" key="2">
    <citation type="submission" date="2019-10" db="EMBL/GenBank/DDBJ databases">
        <title>Characterization of the phylogenetic diversity of two novel species belonging to the genus Bifidobacterium: Bifidobacterium cebidarum sp. nov. and Bifidobacterium leontopitheci sp. nov.</title>
        <authorList>
            <person name="Lugli G.A."/>
            <person name="Duranti S."/>
            <person name="Milani C."/>
            <person name="Turroni F."/>
            <person name="Ventura M."/>
        </authorList>
    </citation>
    <scope>NUCLEOTIDE SEQUENCE [LARGE SCALE GENOMIC DNA]</scope>
    <source>
        <strain evidence="1 4">DSM 100688</strain>
    </source>
</reference>
<comment type="caution">
    <text evidence="1">The sequence shown here is derived from an EMBL/GenBank/DDBJ whole genome shotgun (WGS) entry which is preliminary data.</text>
</comment>
<gene>
    <name evidence="1" type="ORF">DSM100688_0390</name>
    <name evidence="2" type="ORF">GFD24_01980</name>
</gene>
<evidence type="ECO:0000313" key="4">
    <source>
        <dbReference type="Proteomes" id="UP000482084"/>
    </source>
</evidence>
<keyword evidence="4" id="KW-1185">Reference proteome</keyword>
<dbReference type="EMBL" id="WBSM01000001">
    <property type="protein sequence ID" value="KAB8289310.1"/>
    <property type="molecule type" value="Genomic_DNA"/>
</dbReference>
<protein>
    <submittedName>
        <fullName evidence="1">Uncharacterized protein</fullName>
    </submittedName>
</protein>
<evidence type="ECO:0000313" key="2">
    <source>
        <dbReference type="EMBL" id="NEG71014.1"/>
    </source>
</evidence>
<dbReference type="OrthoDB" id="4794185at2"/>
<evidence type="ECO:0000313" key="1">
    <source>
        <dbReference type="EMBL" id="KAB8289310.1"/>
    </source>
</evidence>
<dbReference type="EMBL" id="WHZX01000001">
    <property type="protein sequence ID" value="NEG71014.1"/>
    <property type="molecule type" value="Genomic_DNA"/>
</dbReference>
<name>A0A6L4X305_9BIFI</name>
<sequence>MAPVEKTVVAWLNADPALADWPASMDVPFDSDSADPSTFVTVERVGGVEEWFRSRPLVAVQVWGRSSYQVADAASSLVLPRLQRLPLLDMVACVDVTGMSDFPAPDGRARYQILIQPTIQVG</sequence>
<proteinExistence type="predicted"/>